<dbReference type="EMBL" id="JAMRYU010000012">
    <property type="protein sequence ID" value="MDC4240914.1"/>
    <property type="molecule type" value="Genomic_DNA"/>
</dbReference>
<comment type="caution">
    <text evidence="1">The sequence shown here is derived from an EMBL/GenBank/DDBJ whole genome shotgun (WGS) entry which is preliminary data.</text>
</comment>
<keyword evidence="2" id="KW-1185">Reference proteome</keyword>
<protein>
    <submittedName>
        <fullName evidence="1">Uncharacterized protein</fullName>
    </submittedName>
</protein>
<reference evidence="1" key="1">
    <citation type="submission" date="2022-05" db="EMBL/GenBank/DDBJ databases">
        <title>Draft genome sequence of Clostridium tertium strain CP3 isolated from Peru.</title>
        <authorList>
            <person name="Hurtado R."/>
            <person name="Lima L."/>
            <person name="Sousa T."/>
            <person name="Jaiswal A.K."/>
            <person name="Tiwari S."/>
            <person name="Maturrano L."/>
            <person name="Brenig B."/>
            <person name="Azevedo V."/>
        </authorList>
    </citation>
    <scope>NUCLEOTIDE SEQUENCE</scope>
    <source>
        <strain evidence="1">CP3</strain>
    </source>
</reference>
<accession>A0A9X3XMT0</accession>
<proteinExistence type="predicted"/>
<evidence type="ECO:0000313" key="1">
    <source>
        <dbReference type="EMBL" id="MDC4240914.1"/>
    </source>
</evidence>
<evidence type="ECO:0000313" key="2">
    <source>
        <dbReference type="Proteomes" id="UP001141183"/>
    </source>
</evidence>
<dbReference type="AlphaFoldDB" id="A0A9X3XMT0"/>
<gene>
    <name evidence="1" type="ORF">NE398_12175</name>
</gene>
<dbReference type="RefSeq" id="WP_272470408.1">
    <property type="nucleotide sequence ID" value="NZ_JAMRYU010000012.1"/>
</dbReference>
<dbReference type="Proteomes" id="UP001141183">
    <property type="component" value="Unassembled WGS sequence"/>
</dbReference>
<sequence length="151" mass="17626">MQTTTLELFNSIVKSTKEESLQQYVLKDMLQNYTIDSKKPLEISGFYTIIRKDNKDVKFENVELYYEGPLIFTYCNHSGEWFIRELNDFKQVEEYILGPAGCFNMFTGIVLVIYDGNIKKYNVVKILPNGEKVILDPTEDEDETNAIVEWI</sequence>
<organism evidence="1 2">
    <name type="scientific">Clostridium tertium</name>
    <dbReference type="NCBI Taxonomy" id="1559"/>
    <lineage>
        <taxon>Bacteria</taxon>
        <taxon>Bacillati</taxon>
        <taxon>Bacillota</taxon>
        <taxon>Clostridia</taxon>
        <taxon>Eubacteriales</taxon>
        <taxon>Clostridiaceae</taxon>
        <taxon>Clostridium</taxon>
    </lineage>
</organism>
<name>A0A9X3XMT0_9CLOT</name>